<feature type="region of interest" description="Disordered" evidence="1">
    <location>
        <begin position="25"/>
        <end position="117"/>
    </location>
</feature>
<dbReference type="AlphaFoldDB" id="A0A1X0R9J0"/>
<feature type="compositionally biased region" description="Basic and acidic residues" evidence="1">
    <location>
        <begin position="59"/>
        <end position="79"/>
    </location>
</feature>
<gene>
    <name evidence="2" type="ORF">BCV72DRAFT_303552</name>
</gene>
<dbReference type="EMBL" id="KV921886">
    <property type="protein sequence ID" value="ORE08601.1"/>
    <property type="molecule type" value="Genomic_DNA"/>
</dbReference>
<dbReference type="VEuPathDB" id="FungiDB:BCV72DRAFT_303552"/>
<protein>
    <recommendedName>
        <fullName evidence="3">Enkurin domain-containing protein</fullName>
    </recommendedName>
</protein>
<feature type="region of interest" description="Disordered" evidence="1">
    <location>
        <begin position="162"/>
        <end position="207"/>
    </location>
</feature>
<reference evidence="2" key="1">
    <citation type="journal article" date="2016" name="Proc. Natl. Acad. Sci. U.S.A.">
        <title>Lipid metabolic changes in an early divergent fungus govern the establishment of a mutualistic symbiosis with endobacteria.</title>
        <authorList>
            <person name="Lastovetsky O.A."/>
            <person name="Gaspar M.L."/>
            <person name="Mondo S.J."/>
            <person name="LaButti K.M."/>
            <person name="Sandor L."/>
            <person name="Grigoriev I.V."/>
            <person name="Henry S.A."/>
            <person name="Pawlowska T.E."/>
        </authorList>
    </citation>
    <scope>NUCLEOTIDE SEQUENCE [LARGE SCALE GENOMIC DNA]</scope>
    <source>
        <strain evidence="2">ATCC 52814</strain>
    </source>
</reference>
<sequence>MSTTTKPTSATQKILRKLHLNHNKNINVDTEQQDRQIVVTVDPQKKMKNTGLGAFLSNRRQEQEPQKPSRNDATSDRSKMTTSSQTVAFKMRQSRRSSVANNLQSPKKVESPAVMSDTMQTQILQEQLEKLVADQQIQKQKSVHDEKEEKAIKELKVEFALPSPPVTPAATGTPEPRMSEVEEEDDLTAKTVQPSSAAASRRLRSATSHGGLRPIIINAHQFPQGKRRPLSFVDSCMDDYTATRKSICDPSDACSPISRKIANYRLHKRLSEHDLYSTDNTELFPLSLDEHLLLHQYIMQHHQQQQQQVDTDTSSESTQGGDVIKRIDSAKSIDSSVAFDAKCEHLKKMLDKEKAIVRALQKQKEAINKDITFLSQSVEELTAQNSELKKKLDHEKAKRFQDDLSSTMDKLNDATEYIRKLESQNKDLKSTLEEKEKETRDLRRHSRPSIDTGKSGDKSLAVQLRHSQNQVRLLKSTMEQFLRMGVFSDDPNLSSTLSPTVSLDLAVPDFKAKQRQQRQTPSVNNKAPPKKTSEITGKTSKESETASAANQEKPEKKTNEATEKKNESNGSGTDLDLQLRALQREKEILQAEYSKAPSSGGNAIVRRRREEIESRLDSIDSQMCRIKLKIRSRQIT</sequence>
<feature type="compositionally biased region" description="Basic and acidic residues" evidence="1">
    <location>
        <begin position="552"/>
        <end position="567"/>
    </location>
</feature>
<name>A0A1X0R9J0_RHIZD</name>
<evidence type="ECO:0008006" key="3">
    <source>
        <dbReference type="Google" id="ProtNLM"/>
    </source>
</evidence>
<dbReference type="OrthoDB" id="5600564at2759"/>
<feature type="region of interest" description="Disordered" evidence="1">
    <location>
        <begin position="511"/>
        <end position="576"/>
    </location>
</feature>
<evidence type="ECO:0000313" key="2">
    <source>
        <dbReference type="EMBL" id="ORE08601.1"/>
    </source>
</evidence>
<proteinExistence type="predicted"/>
<evidence type="ECO:0000256" key="1">
    <source>
        <dbReference type="SAM" id="MobiDB-lite"/>
    </source>
</evidence>
<organism evidence="2">
    <name type="scientific">Rhizopus microsporus var. microsporus</name>
    <dbReference type="NCBI Taxonomy" id="86635"/>
    <lineage>
        <taxon>Eukaryota</taxon>
        <taxon>Fungi</taxon>
        <taxon>Fungi incertae sedis</taxon>
        <taxon>Mucoromycota</taxon>
        <taxon>Mucoromycotina</taxon>
        <taxon>Mucoromycetes</taxon>
        <taxon>Mucorales</taxon>
        <taxon>Mucorineae</taxon>
        <taxon>Rhizopodaceae</taxon>
        <taxon>Rhizopus</taxon>
    </lineage>
</organism>
<feature type="compositionally biased region" description="Basic and acidic residues" evidence="1">
    <location>
        <begin position="428"/>
        <end position="441"/>
    </location>
</feature>
<accession>A0A1X0R9J0</accession>
<dbReference type="Proteomes" id="UP000242414">
    <property type="component" value="Unassembled WGS sequence"/>
</dbReference>
<feature type="region of interest" description="Disordered" evidence="1">
    <location>
        <begin position="428"/>
        <end position="461"/>
    </location>
</feature>
<feature type="compositionally biased region" description="Polar residues" evidence="1">
    <location>
        <begin position="96"/>
        <end position="105"/>
    </location>
</feature>